<dbReference type="InterPro" id="IPR036291">
    <property type="entry name" value="NAD(P)-bd_dom_sf"/>
</dbReference>
<dbReference type="CDD" id="cd08946">
    <property type="entry name" value="SDR_e"/>
    <property type="match status" value="1"/>
</dbReference>
<feature type="domain" description="NAD-dependent epimerase/dehydratase" evidence="1">
    <location>
        <begin position="1"/>
        <end position="127"/>
    </location>
</feature>
<organism evidence="2">
    <name type="scientific">marine sediment metagenome</name>
    <dbReference type="NCBI Taxonomy" id="412755"/>
    <lineage>
        <taxon>unclassified sequences</taxon>
        <taxon>metagenomes</taxon>
        <taxon>ecological metagenomes</taxon>
    </lineage>
</organism>
<dbReference type="PANTHER" id="PTHR43245:SF23">
    <property type="entry name" value="NAD(P)-BINDING DOMAIN-CONTAINING PROTEIN"/>
    <property type="match status" value="1"/>
</dbReference>
<dbReference type="PANTHER" id="PTHR43245">
    <property type="entry name" value="BIFUNCTIONAL POLYMYXIN RESISTANCE PROTEIN ARNA"/>
    <property type="match status" value="1"/>
</dbReference>
<proteinExistence type="predicted"/>
<dbReference type="EMBL" id="BARS01049320">
    <property type="protein sequence ID" value="GAG31658.1"/>
    <property type="molecule type" value="Genomic_DNA"/>
</dbReference>
<reference evidence="2" key="1">
    <citation type="journal article" date="2014" name="Front. Microbiol.">
        <title>High frequency of phylogenetically diverse reductive dehalogenase-homologous genes in deep subseafloor sedimentary metagenomes.</title>
        <authorList>
            <person name="Kawai M."/>
            <person name="Futagami T."/>
            <person name="Toyoda A."/>
            <person name="Takaki Y."/>
            <person name="Nishi S."/>
            <person name="Hori S."/>
            <person name="Arai W."/>
            <person name="Tsubouchi T."/>
            <person name="Morono Y."/>
            <person name="Uchiyama I."/>
            <person name="Ito T."/>
            <person name="Fujiyama A."/>
            <person name="Inagaki F."/>
            <person name="Takami H."/>
        </authorList>
    </citation>
    <scope>NUCLEOTIDE SEQUENCE</scope>
    <source>
        <strain evidence="2">Expedition CK06-06</strain>
    </source>
</reference>
<dbReference type="Pfam" id="PF01370">
    <property type="entry name" value="Epimerase"/>
    <property type="match status" value="1"/>
</dbReference>
<accession>X0X4S6</accession>
<evidence type="ECO:0000259" key="1">
    <source>
        <dbReference type="Pfam" id="PF01370"/>
    </source>
</evidence>
<dbReference type="Gene3D" id="3.40.50.720">
    <property type="entry name" value="NAD(P)-binding Rossmann-like Domain"/>
    <property type="match status" value="1"/>
</dbReference>
<comment type="caution">
    <text evidence="2">The sequence shown here is derived from an EMBL/GenBank/DDBJ whole genome shotgun (WGS) entry which is preliminary data.</text>
</comment>
<dbReference type="InterPro" id="IPR050177">
    <property type="entry name" value="Lipid_A_modif_metabolic_enz"/>
</dbReference>
<name>X0X4S6_9ZZZZ</name>
<evidence type="ECO:0000313" key="2">
    <source>
        <dbReference type="EMBL" id="GAG31658.1"/>
    </source>
</evidence>
<gene>
    <name evidence="2" type="ORF">S01H1_73788</name>
</gene>
<dbReference type="SUPFAM" id="SSF51735">
    <property type="entry name" value="NAD(P)-binding Rossmann-fold domains"/>
    <property type="match status" value="1"/>
</dbReference>
<sequence>LSTFHVYGPPKTEIITEETLPDPVNSYSISHYLAERYCRQFEIEKKLKSYILRISNGYGAPLFRSIKRWTLVANDLCATAFSQKRIVLKSKGTQERDFVAIKDIIQGIEIFVENDVKQQNCSIYNLGGENNASIISLAGIVADVYKDRYGGSISIEIPEDAPEPDVKISFRFSIDKIKRLGYQPTAVMKGEIHNIFKLLES</sequence>
<feature type="non-terminal residue" evidence="2">
    <location>
        <position position="1"/>
    </location>
</feature>
<dbReference type="AlphaFoldDB" id="X0X4S6"/>
<dbReference type="InterPro" id="IPR001509">
    <property type="entry name" value="Epimerase_deHydtase"/>
</dbReference>
<protein>
    <recommendedName>
        <fullName evidence="1">NAD-dependent epimerase/dehydratase domain-containing protein</fullName>
    </recommendedName>
</protein>